<gene>
    <name evidence="4" type="ORF">DSM104329_05172</name>
</gene>
<name>A0A9E7C6D1_9ACTN</name>
<dbReference type="SUPFAM" id="SSF53756">
    <property type="entry name" value="UDP-Glycosyltransferase/glycogen phosphorylase"/>
    <property type="match status" value="1"/>
</dbReference>
<sequence>MTRVVSLTPASLDRDSRTMRQASAVARFGYESIVVEAQRSETEIERAPFAVITLSSVGESLADGEAAAPDVGRGRIERIAETLGRVAGPLYFLASWAAFNVLTARRLPRADLFYLHGYEQALAVWLRRTPYVYDAHDLYVALPHDGRRLSRQERAVHRVREWIERACIRRAAARVTTSDAMARAYAARYGGTWEVVRNAQDARLARAAAGDVRTAAGARPSDFVLAMVGQHKPGTIVPRALPDGVRLAFVGDGYDGDPPPGVAFVGSVAPDEIASFIATADAAALLYVPVTENSPAQLVNGLFHAVAAGLPLLYPGRMDAIRELCEAHGLGVEIDPEDPASLAAGIAALRADLEARRAAVRAAAPELSWRHEERILAAVIERALGAGARS</sequence>
<evidence type="ECO:0000256" key="1">
    <source>
        <dbReference type="ARBA" id="ARBA00022676"/>
    </source>
</evidence>
<dbReference type="GO" id="GO:0016757">
    <property type="term" value="F:glycosyltransferase activity"/>
    <property type="evidence" value="ECO:0007669"/>
    <property type="project" value="UniProtKB-KW"/>
</dbReference>
<evidence type="ECO:0000256" key="2">
    <source>
        <dbReference type="ARBA" id="ARBA00022679"/>
    </source>
</evidence>
<reference evidence="4" key="1">
    <citation type="journal article" date="2022" name="Int. J. Syst. Evol. Microbiol.">
        <title>Pseudomonas aegrilactucae sp. nov. and Pseudomonas morbosilactucae sp. nov., pathogens causing bacterial rot of lettuce in Japan.</title>
        <authorList>
            <person name="Sawada H."/>
            <person name="Fujikawa T."/>
            <person name="Satou M."/>
        </authorList>
    </citation>
    <scope>NUCLEOTIDE SEQUENCE</scope>
    <source>
        <strain evidence="4">0166_1</strain>
    </source>
</reference>
<accession>A0A9E7C6D1</accession>
<organism evidence="4 5">
    <name type="scientific">Capillimicrobium parvum</name>
    <dbReference type="NCBI Taxonomy" id="2884022"/>
    <lineage>
        <taxon>Bacteria</taxon>
        <taxon>Bacillati</taxon>
        <taxon>Actinomycetota</taxon>
        <taxon>Thermoleophilia</taxon>
        <taxon>Solirubrobacterales</taxon>
        <taxon>Capillimicrobiaceae</taxon>
        <taxon>Capillimicrobium</taxon>
    </lineage>
</organism>
<feature type="domain" description="Glycosyltransferase subfamily 4-like N-terminal" evidence="3">
    <location>
        <begin position="17"/>
        <end position="191"/>
    </location>
</feature>
<proteinExistence type="predicted"/>
<keyword evidence="5" id="KW-1185">Reference proteome</keyword>
<evidence type="ECO:0000259" key="3">
    <source>
        <dbReference type="Pfam" id="PF13579"/>
    </source>
</evidence>
<keyword evidence="1" id="KW-0328">Glycosyltransferase</keyword>
<evidence type="ECO:0000313" key="5">
    <source>
        <dbReference type="Proteomes" id="UP001162834"/>
    </source>
</evidence>
<dbReference type="EMBL" id="CP087164">
    <property type="protein sequence ID" value="UGS38742.1"/>
    <property type="molecule type" value="Genomic_DNA"/>
</dbReference>
<dbReference type="Pfam" id="PF13579">
    <property type="entry name" value="Glyco_trans_4_4"/>
    <property type="match status" value="1"/>
</dbReference>
<keyword evidence="2" id="KW-0808">Transferase</keyword>
<dbReference type="KEGG" id="sbae:DSM104329_05172"/>
<dbReference type="InterPro" id="IPR028098">
    <property type="entry name" value="Glyco_trans_4-like_N"/>
</dbReference>
<dbReference type="Proteomes" id="UP001162834">
    <property type="component" value="Chromosome"/>
</dbReference>
<dbReference type="RefSeq" id="WP_259312758.1">
    <property type="nucleotide sequence ID" value="NZ_CP087164.1"/>
</dbReference>
<dbReference type="AlphaFoldDB" id="A0A9E7C6D1"/>
<protein>
    <recommendedName>
        <fullName evidence="3">Glycosyltransferase subfamily 4-like N-terminal domain-containing protein</fullName>
    </recommendedName>
</protein>
<dbReference type="Gene3D" id="3.40.50.2000">
    <property type="entry name" value="Glycogen Phosphorylase B"/>
    <property type="match status" value="2"/>
</dbReference>
<evidence type="ECO:0000313" key="4">
    <source>
        <dbReference type="EMBL" id="UGS38742.1"/>
    </source>
</evidence>